<dbReference type="AlphaFoldDB" id="A0A137PDP4"/>
<keyword evidence="6" id="KW-1185">Reference proteome</keyword>
<evidence type="ECO:0000256" key="1">
    <source>
        <dbReference type="ARBA" id="ARBA00007409"/>
    </source>
</evidence>
<dbReference type="SUPFAM" id="SSF52833">
    <property type="entry name" value="Thioredoxin-like"/>
    <property type="match status" value="1"/>
</dbReference>
<dbReference type="Proteomes" id="UP000070444">
    <property type="component" value="Unassembled WGS sequence"/>
</dbReference>
<dbReference type="Gene3D" id="1.20.1050.10">
    <property type="match status" value="1"/>
</dbReference>
<name>A0A137PDP4_CONC2</name>
<dbReference type="OrthoDB" id="422574at2759"/>
<dbReference type="OMA" id="TRAVMMT"/>
<proteinExistence type="inferred from homology"/>
<dbReference type="InterPro" id="IPR040079">
    <property type="entry name" value="Glutathione_S-Trfase"/>
</dbReference>
<gene>
    <name evidence="5" type="ORF">CONCODRAFT_77475</name>
</gene>
<keyword evidence="5" id="KW-0808">Transferase</keyword>
<feature type="domain" description="GST C-terminal" evidence="4">
    <location>
        <begin position="93"/>
        <end position="228"/>
    </location>
</feature>
<dbReference type="CDD" id="cd03048">
    <property type="entry name" value="GST_N_Ure2p_like"/>
    <property type="match status" value="1"/>
</dbReference>
<dbReference type="GO" id="GO:0016740">
    <property type="term" value="F:transferase activity"/>
    <property type="evidence" value="ECO:0007669"/>
    <property type="project" value="UniProtKB-KW"/>
</dbReference>
<dbReference type="Pfam" id="PF02798">
    <property type="entry name" value="GST_N"/>
    <property type="match status" value="1"/>
</dbReference>
<dbReference type="STRING" id="796925.A0A137PDP4"/>
<dbReference type="SFLD" id="SFLDG00358">
    <property type="entry name" value="Main_(cytGST)"/>
    <property type="match status" value="1"/>
</dbReference>
<dbReference type="InterPro" id="IPR004045">
    <property type="entry name" value="Glutathione_S-Trfase_N"/>
</dbReference>
<evidence type="ECO:0000313" key="6">
    <source>
        <dbReference type="Proteomes" id="UP000070444"/>
    </source>
</evidence>
<dbReference type="InterPro" id="IPR036282">
    <property type="entry name" value="Glutathione-S-Trfase_C_sf"/>
</dbReference>
<dbReference type="InterPro" id="IPR036249">
    <property type="entry name" value="Thioredoxin-like_sf"/>
</dbReference>
<protein>
    <submittedName>
        <fullName evidence="5">Glutathione S-transferase</fullName>
    </submittedName>
</protein>
<dbReference type="InterPro" id="IPR010987">
    <property type="entry name" value="Glutathione-S-Trfase_C-like"/>
</dbReference>
<evidence type="ECO:0000259" key="3">
    <source>
        <dbReference type="PROSITE" id="PS50404"/>
    </source>
</evidence>
<organism evidence="5 6">
    <name type="scientific">Conidiobolus coronatus (strain ATCC 28846 / CBS 209.66 / NRRL 28638)</name>
    <name type="common">Delacroixia coronata</name>
    <dbReference type="NCBI Taxonomy" id="796925"/>
    <lineage>
        <taxon>Eukaryota</taxon>
        <taxon>Fungi</taxon>
        <taxon>Fungi incertae sedis</taxon>
        <taxon>Zoopagomycota</taxon>
        <taxon>Entomophthoromycotina</taxon>
        <taxon>Entomophthoromycetes</taxon>
        <taxon>Entomophthorales</taxon>
        <taxon>Ancylistaceae</taxon>
        <taxon>Conidiobolus</taxon>
    </lineage>
</organism>
<dbReference type="PROSITE" id="PS50404">
    <property type="entry name" value="GST_NTER"/>
    <property type="match status" value="1"/>
</dbReference>
<evidence type="ECO:0000313" key="5">
    <source>
        <dbReference type="EMBL" id="KXN73117.1"/>
    </source>
</evidence>
<accession>A0A137PDP4</accession>
<dbReference type="Gene3D" id="3.40.30.10">
    <property type="entry name" value="Glutaredoxin"/>
    <property type="match status" value="1"/>
</dbReference>
<dbReference type="SFLD" id="SFLDS00019">
    <property type="entry name" value="Glutathione_Transferase_(cytos"/>
    <property type="match status" value="1"/>
</dbReference>
<dbReference type="PANTHER" id="PTHR44051">
    <property type="entry name" value="GLUTATHIONE S-TRANSFERASE-RELATED"/>
    <property type="match status" value="1"/>
</dbReference>
<reference evidence="5 6" key="1">
    <citation type="journal article" date="2015" name="Genome Biol. Evol.">
        <title>Phylogenomic analyses indicate that early fungi evolved digesting cell walls of algal ancestors of land plants.</title>
        <authorList>
            <person name="Chang Y."/>
            <person name="Wang S."/>
            <person name="Sekimoto S."/>
            <person name="Aerts A.L."/>
            <person name="Choi C."/>
            <person name="Clum A."/>
            <person name="LaButti K.M."/>
            <person name="Lindquist E.A."/>
            <person name="Yee Ngan C."/>
            <person name="Ohm R.A."/>
            <person name="Salamov A.A."/>
            <person name="Grigoriev I.V."/>
            <person name="Spatafora J.W."/>
            <person name="Berbee M.L."/>
        </authorList>
    </citation>
    <scope>NUCLEOTIDE SEQUENCE [LARGE SCALE GENOMIC DNA]</scope>
    <source>
        <strain evidence="5 6">NRRL 28638</strain>
    </source>
</reference>
<dbReference type="SFLD" id="SFLDG01151">
    <property type="entry name" value="Main.2:_Nu-like"/>
    <property type="match status" value="1"/>
</dbReference>
<comment type="similarity">
    <text evidence="1 2">Belongs to the GST superfamily.</text>
</comment>
<dbReference type="Pfam" id="PF00043">
    <property type="entry name" value="GST_C"/>
    <property type="match status" value="1"/>
</dbReference>
<dbReference type="InterPro" id="IPR004046">
    <property type="entry name" value="GST_C"/>
</dbReference>
<sequence length="238" mass="27290">MSSPQITLYTEGTPNGQKVSMALELLNIPYTVRAIDFKKNEQKDPWFLKINPNGRIPAIVDHSNNDFAVFESGAILLYLVQKYDPENKLWPKDFNLQSEVIQWLMFQMGGIGPMQGQAAHFAIFAAEKIPYGIKRYIDETKRLFSVLEDRLQGRDYLVADQLTIADLASFPWVASSYRLAIDLNDYPQVKKWVERLDANPQIVKGLDVPTENSGRITRQNPEEVKKQLEEAKQKIFVQ</sequence>
<dbReference type="PROSITE" id="PS50405">
    <property type="entry name" value="GST_CTER"/>
    <property type="match status" value="1"/>
</dbReference>
<dbReference type="EMBL" id="KQ964441">
    <property type="protein sequence ID" value="KXN73117.1"/>
    <property type="molecule type" value="Genomic_DNA"/>
</dbReference>
<evidence type="ECO:0000256" key="2">
    <source>
        <dbReference type="RuleBase" id="RU003494"/>
    </source>
</evidence>
<feature type="domain" description="GST N-terminal" evidence="3">
    <location>
        <begin position="3"/>
        <end position="87"/>
    </location>
</feature>
<dbReference type="SUPFAM" id="SSF47616">
    <property type="entry name" value="GST C-terminal domain-like"/>
    <property type="match status" value="1"/>
</dbReference>
<evidence type="ECO:0000259" key="4">
    <source>
        <dbReference type="PROSITE" id="PS50405"/>
    </source>
</evidence>
<dbReference type="PANTHER" id="PTHR44051:SF8">
    <property type="entry name" value="GLUTATHIONE S-TRANSFERASE GSTA"/>
    <property type="match status" value="1"/>
</dbReference>